<dbReference type="PRINTS" id="PR00598">
    <property type="entry name" value="HTHMARR"/>
</dbReference>
<feature type="compositionally biased region" description="Low complexity" evidence="4">
    <location>
        <begin position="173"/>
        <end position="183"/>
    </location>
</feature>
<dbReference type="InterPro" id="IPR023187">
    <property type="entry name" value="Tscrpt_reg_MarR-type_CS"/>
</dbReference>
<evidence type="ECO:0000256" key="4">
    <source>
        <dbReference type="SAM" id="MobiDB-lite"/>
    </source>
</evidence>
<dbReference type="Gene3D" id="1.10.10.10">
    <property type="entry name" value="Winged helix-like DNA-binding domain superfamily/Winged helix DNA-binding domain"/>
    <property type="match status" value="1"/>
</dbReference>
<dbReference type="PROSITE" id="PS50995">
    <property type="entry name" value="HTH_MARR_2"/>
    <property type="match status" value="1"/>
</dbReference>
<dbReference type="InterPro" id="IPR039422">
    <property type="entry name" value="MarR/SlyA-like"/>
</dbReference>
<feature type="domain" description="HTH marR-type" evidence="5">
    <location>
        <begin position="32"/>
        <end position="164"/>
    </location>
</feature>
<dbReference type="Pfam" id="PF01047">
    <property type="entry name" value="MarR"/>
    <property type="match status" value="1"/>
</dbReference>
<feature type="compositionally biased region" description="Low complexity" evidence="4">
    <location>
        <begin position="191"/>
        <end position="261"/>
    </location>
</feature>
<protein>
    <submittedName>
        <fullName evidence="6">Transcriptional regulator, MarR family</fullName>
    </submittedName>
</protein>
<evidence type="ECO:0000256" key="2">
    <source>
        <dbReference type="ARBA" id="ARBA00023125"/>
    </source>
</evidence>
<dbReference type="InterPro" id="IPR000835">
    <property type="entry name" value="HTH_MarR-typ"/>
</dbReference>
<keyword evidence="3" id="KW-0804">Transcription</keyword>
<dbReference type="InterPro" id="IPR036390">
    <property type="entry name" value="WH_DNA-bd_sf"/>
</dbReference>
<proteinExistence type="predicted"/>
<organism evidence="6 7">
    <name type="scientific">Piscinibacter sakaiensis</name>
    <name type="common">Ideonella sakaiensis</name>
    <dbReference type="NCBI Taxonomy" id="1547922"/>
    <lineage>
        <taxon>Bacteria</taxon>
        <taxon>Pseudomonadati</taxon>
        <taxon>Pseudomonadota</taxon>
        <taxon>Betaproteobacteria</taxon>
        <taxon>Burkholderiales</taxon>
        <taxon>Sphaerotilaceae</taxon>
        <taxon>Piscinibacter</taxon>
    </lineage>
</organism>
<keyword evidence="2" id="KW-0238">DNA-binding</keyword>
<reference evidence="6 7" key="2">
    <citation type="journal article" date="2016" name="Science">
        <title>A bacterium that degrades and assimilates poly(ethylene terephthalate).</title>
        <authorList>
            <person name="Yoshida S."/>
            <person name="Hiraga K."/>
            <person name="Takehana T."/>
            <person name="Taniguchi I."/>
            <person name="Yamaji H."/>
            <person name="Maeda Y."/>
            <person name="Toyohara K."/>
            <person name="Miyamoto K."/>
            <person name="Kimura Y."/>
            <person name="Oda K."/>
        </authorList>
    </citation>
    <scope>NUCLEOTIDE SEQUENCE [LARGE SCALE GENOMIC DNA]</scope>
    <source>
        <strain evidence="7">NBRC 110686 / TISTR 2288 / 201-F6</strain>
    </source>
</reference>
<dbReference type="GO" id="GO:0003677">
    <property type="term" value="F:DNA binding"/>
    <property type="evidence" value="ECO:0007669"/>
    <property type="project" value="UniProtKB-KW"/>
</dbReference>
<dbReference type="SMART" id="SM00347">
    <property type="entry name" value="HTH_MARR"/>
    <property type="match status" value="1"/>
</dbReference>
<reference evidence="7" key="1">
    <citation type="submission" date="2015-07" db="EMBL/GenBank/DDBJ databases">
        <title>Discovery of a poly(ethylene terephthalate assimilation.</title>
        <authorList>
            <person name="Yoshida S."/>
            <person name="Hiraga K."/>
            <person name="Takehana T."/>
            <person name="Taniguchi I."/>
            <person name="Yamaji H."/>
            <person name="Maeda Y."/>
            <person name="Toyohara K."/>
            <person name="Miyamoto K."/>
            <person name="Kimura Y."/>
            <person name="Oda K."/>
        </authorList>
    </citation>
    <scope>NUCLEOTIDE SEQUENCE [LARGE SCALE GENOMIC DNA]</scope>
    <source>
        <strain evidence="7">NBRC 110686 / TISTR 2288 / 201-F6</strain>
    </source>
</reference>
<evidence type="ECO:0000313" key="6">
    <source>
        <dbReference type="EMBL" id="GAP34668.1"/>
    </source>
</evidence>
<dbReference type="GO" id="GO:0003700">
    <property type="term" value="F:DNA-binding transcription factor activity"/>
    <property type="evidence" value="ECO:0007669"/>
    <property type="project" value="InterPro"/>
</dbReference>
<dbReference type="AlphaFoldDB" id="A0A0K8NWC3"/>
<dbReference type="PROSITE" id="PS01117">
    <property type="entry name" value="HTH_MARR_1"/>
    <property type="match status" value="1"/>
</dbReference>
<dbReference type="EMBL" id="BBYR01000009">
    <property type="protein sequence ID" value="GAP34668.1"/>
    <property type="molecule type" value="Genomic_DNA"/>
</dbReference>
<dbReference type="CDD" id="cd00090">
    <property type="entry name" value="HTH_ARSR"/>
    <property type="match status" value="1"/>
</dbReference>
<accession>A0A0K8NWC3</accession>
<dbReference type="InterPro" id="IPR036388">
    <property type="entry name" value="WH-like_DNA-bd_sf"/>
</dbReference>
<dbReference type="PANTHER" id="PTHR33164">
    <property type="entry name" value="TRANSCRIPTIONAL REGULATOR, MARR FAMILY"/>
    <property type="match status" value="1"/>
</dbReference>
<comment type="caution">
    <text evidence="6">The sequence shown here is derived from an EMBL/GenBank/DDBJ whole genome shotgun (WGS) entry which is preliminary data.</text>
</comment>
<feature type="region of interest" description="Disordered" evidence="4">
    <location>
        <begin position="173"/>
        <end position="261"/>
    </location>
</feature>
<evidence type="ECO:0000259" key="5">
    <source>
        <dbReference type="PROSITE" id="PS50995"/>
    </source>
</evidence>
<name>A0A0K8NWC3_PISS1</name>
<dbReference type="Proteomes" id="UP000037660">
    <property type="component" value="Unassembled WGS sequence"/>
</dbReference>
<dbReference type="GO" id="GO:0006950">
    <property type="term" value="P:response to stress"/>
    <property type="evidence" value="ECO:0007669"/>
    <property type="project" value="TreeGrafter"/>
</dbReference>
<gene>
    <name evidence="6" type="ORF">ISF6_5376</name>
</gene>
<sequence length="261" mass="26478">MMSDPAPLSHPADEAPPDAGPAFYDGRTYDGRASIGHLMSQIVAALRREVEQGMAPHGLTAAQWLPLWKLKLGSAGTAQELARQLDVDAGAMTRLLDRLEAKGLVARERCASDRRVVRLALTPAGEDVTAHIPAVLAGVQNRYLRGFSAEEWALLMGLLRRMLANTPRAAMQADPAASAVDPGPGAPPPADAGDARGSADAGDARGSADAGDASGSAQARQARASAQAGRSPTSAGAGGSLPLPASAGASPVSPAAAGTSR</sequence>
<dbReference type="STRING" id="1547922.ISF6_5376"/>
<feature type="region of interest" description="Disordered" evidence="4">
    <location>
        <begin position="1"/>
        <end position="22"/>
    </location>
</feature>
<dbReference type="InterPro" id="IPR011991">
    <property type="entry name" value="ArsR-like_HTH"/>
</dbReference>
<evidence type="ECO:0000256" key="1">
    <source>
        <dbReference type="ARBA" id="ARBA00023015"/>
    </source>
</evidence>
<keyword evidence="7" id="KW-1185">Reference proteome</keyword>
<dbReference type="PANTHER" id="PTHR33164:SF64">
    <property type="entry name" value="TRANSCRIPTIONAL REGULATOR SLYA"/>
    <property type="match status" value="1"/>
</dbReference>
<dbReference type="SUPFAM" id="SSF46785">
    <property type="entry name" value="Winged helix' DNA-binding domain"/>
    <property type="match status" value="1"/>
</dbReference>
<keyword evidence="1" id="KW-0805">Transcription regulation</keyword>
<evidence type="ECO:0000256" key="3">
    <source>
        <dbReference type="ARBA" id="ARBA00023163"/>
    </source>
</evidence>
<evidence type="ECO:0000313" key="7">
    <source>
        <dbReference type="Proteomes" id="UP000037660"/>
    </source>
</evidence>